<evidence type="ECO:0000313" key="2">
    <source>
        <dbReference type="EMBL" id="KIW45729.1"/>
    </source>
</evidence>
<feature type="region of interest" description="Disordered" evidence="1">
    <location>
        <begin position="332"/>
        <end position="355"/>
    </location>
</feature>
<gene>
    <name evidence="2" type="ORF">PV06_04092</name>
</gene>
<feature type="compositionally biased region" description="Basic and acidic residues" evidence="1">
    <location>
        <begin position="87"/>
        <end position="101"/>
    </location>
</feature>
<dbReference type="RefSeq" id="XP_016265945.1">
    <property type="nucleotide sequence ID" value="XM_016404940.1"/>
</dbReference>
<accession>A0A0D2ECM4</accession>
<dbReference type="VEuPathDB" id="FungiDB:PV06_04092"/>
<keyword evidence="3" id="KW-1185">Reference proteome</keyword>
<feature type="region of interest" description="Disordered" evidence="1">
    <location>
        <begin position="1"/>
        <end position="22"/>
    </location>
</feature>
<dbReference type="GeneID" id="27356166"/>
<proteinExistence type="predicted"/>
<evidence type="ECO:0000256" key="1">
    <source>
        <dbReference type="SAM" id="MobiDB-lite"/>
    </source>
</evidence>
<organism evidence="2 3">
    <name type="scientific">Exophiala oligosperma</name>
    <dbReference type="NCBI Taxonomy" id="215243"/>
    <lineage>
        <taxon>Eukaryota</taxon>
        <taxon>Fungi</taxon>
        <taxon>Dikarya</taxon>
        <taxon>Ascomycota</taxon>
        <taxon>Pezizomycotina</taxon>
        <taxon>Eurotiomycetes</taxon>
        <taxon>Chaetothyriomycetidae</taxon>
        <taxon>Chaetothyriales</taxon>
        <taxon>Herpotrichiellaceae</taxon>
        <taxon>Exophiala</taxon>
    </lineage>
</organism>
<protein>
    <submittedName>
        <fullName evidence="2">Uncharacterized protein</fullName>
    </submittedName>
</protein>
<feature type="compositionally biased region" description="Polar residues" evidence="1">
    <location>
        <begin position="283"/>
        <end position="294"/>
    </location>
</feature>
<dbReference type="EMBL" id="KN847334">
    <property type="protein sequence ID" value="KIW45729.1"/>
    <property type="molecule type" value="Genomic_DNA"/>
</dbReference>
<feature type="compositionally biased region" description="Polar residues" evidence="1">
    <location>
        <begin position="69"/>
        <end position="83"/>
    </location>
</feature>
<name>A0A0D2ECM4_9EURO</name>
<evidence type="ECO:0000313" key="3">
    <source>
        <dbReference type="Proteomes" id="UP000053342"/>
    </source>
</evidence>
<dbReference type="Proteomes" id="UP000053342">
    <property type="component" value="Unassembled WGS sequence"/>
</dbReference>
<dbReference type="AlphaFoldDB" id="A0A0D2ECM4"/>
<sequence length="617" mass="67575">MNYLANRAFIPSTPRAHPPTCDGHRLQFSKLLERTRSVRSKANGLQARFRRMATGSSVPPIKAPFPAKLTQTPRTSDEQSPATPCSRELRRSGTSSDDLRGLARQHAASTVTSPLPSPITHDAKDETDSYFGFSHSRAASQTLNDAVLDKLQIFSYYCNEEDTISTTGDFMCAESVTDDKADDNDESTASDSFPVTPIDQTSHAFVCSDESGWLANTTSHDERRRRFKARFFQIVEHPCSQDDPEYADGQVMVATVLVGSGKPRIVQIQRPVSRRKGSAPTPEISQSPSTPVQSTVEISAFSPYDTPGEEVATQMTQPNSLAATTCIPSDEVQLAHSSGQPRPVPASLSNPKRRPMCHQSRHGVCNVAGSQMSPCLADPFTVSARRWSTCSESSTFINPRRHERDDRLDLIVGQPSSHLSSPTEEVATRSRCRKMERILRAVTQAIFNYPDGVPRLDSSSVLEVCSPDVADQTYIDTLGKIFPTAPDTLLSSLVAWILFDIYFTQLEDASEQPGVHGGGGREEVVVHHNMNGNTNIQRIPAKARAMLGLDDQTGDSIPSVCSTVHGLGSRARTVHTGMGIVSRRLMGALRGSWDEDIWRSLKVLVEVIESGGFRSSF</sequence>
<reference evidence="2 3" key="1">
    <citation type="submission" date="2015-01" db="EMBL/GenBank/DDBJ databases">
        <title>The Genome Sequence of Exophiala oligosperma CBS72588.</title>
        <authorList>
            <consortium name="The Broad Institute Genomics Platform"/>
            <person name="Cuomo C."/>
            <person name="de Hoog S."/>
            <person name="Gorbushina A."/>
            <person name="Stielow B."/>
            <person name="Teixiera M."/>
            <person name="Abouelleil A."/>
            <person name="Chapman S.B."/>
            <person name="Priest M."/>
            <person name="Young S.K."/>
            <person name="Wortman J."/>
            <person name="Nusbaum C."/>
            <person name="Birren B."/>
        </authorList>
    </citation>
    <scope>NUCLEOTIDE SEQUENCE [LARGE SCALE GENOMIC DNA]</scope>
    <source>
        <strain evidence="2 3">CBS 72588</strain>
    </source>
</reference>
<feature type="region of interest" description="Disordered" evidence="1">
    <location>
        <begin position="272"/>
        <end position="294"/>
    </location>
</feature>
<dbReference type="OrthoDB" id="4118857at2759"/>
<feature type="region of interest" description="Disordered" evidence="1">
    <location>
        <begin position="53"/>
        <end position="123"/>
    </location>
</feature>
<dbReference type="HOGENOM" id="CLU_019024_0_0_1"/>